<dbReference type="GO" id="GO:0004523">
    <property type="term" value="F:RNA-DNA hybrid ribonuclease activity"/>
    <property type="evidence" value="ECO:0007669"/>
    <property type="project" value="InterPro"/>
</dbReference>
<dbReference type="OrthoDB" id="982759at2759"/>
<proteinExistence type="predicted"/>
<dbReference type="InterPro" id="IPR002156">
    <property type="entry name" value="RNaseH_domain"/>
</dbReference>
<dbReference type="InterPro" id="IPR044730">
    <property type="entry name" value="RNase_H-like_dom_plant"/>
</dbReference>
<dbReference type="PANTHER" id="PTHR47723">
    <property type="entry name" value="OS05G0353850 PROTEIN"/>
    <property type="match status" value="1"/>
</dbReference>
<dbReference type="InterPro" id="IPR036397">
    <property type="entry name" value="RNaseH_sf"/>
</dbReference>
<protein>
    <submittedName>
        <fullName evidence="2">Ribonuclease H protein</fullName>
    </submittedName>
</protein>
<accession>A0A1R3JLZ4</accession>
<dbReference type="AlphaFoldDB" id="A0A1R3JLZ4"/>
<gene>
    <name evidence="2" type="ORF">COLO4_15655</name>
</gene>
<sequence length="254" mass="28996">MHLVDPIGFADGLWMLWNHEEVNVNILRHGDQSIHAEIQLLENKETPWVQSVSFTHDLRNYKQAASVWRALKPPDAVHQSFQQSLSEWFKGNAKYTKPAQHTIPWNIIFSFTIWEIWKLRIAFCFGKTVSSTDRVVANILQKAAEFFATSEAPGGIIRDYQGNFILGFQRILGITTSTVAELWAIREGLLLAKSRNILNIIMESNSQLDLLLNCFDEKHNLIVLLDNRRCILDHSSAQELRHTFGEGGTSVLIN</sequence>
<keyword evidence="3" id="KW-1185">Reference proteome</keyword>
<dbReference type="InterPro" id="IPR053151">
    <property type="entry name" value="RNase_H-like"/>
</dbReference>
<dbReference type="CDD" id="cd06222">
    <property type="entry name" value="RNase_H_like"/>
    <property type="match status" value="1"/>
</dbReference>
<dbReference type="EMBL" id="AWUE01015765">
    <property type="protein sequence ID" value="OMO95833.1"/>
    <property type="molecule type" value="Genomic_DNA"/>
</dbReference>
<evidence type="ECO:0000313" key="3">
    <source>
        <dbReference type="Proteomes" id="UP000187203"/>
    </source>
</evidence>
<name>A0A1R3JLZ4_9ROSI</name>
<evidence type="ECO:0000259" key="1">
    <source>
        <dbReference type="Pfam" id="PF13456"/>
    </source>
</evidence>
<dbReference type="Proteomes" id="UP000187203">
    <property type="component" value="Unassembled WGS sequence"/>
</dbReference>
<dbReference type="Pfam" id="PF13456">
    <property type="entry name" value="RVT_3"/>
    <property type="match status" value="1"/>
</dbReference>
<evidence type="ECO:0000313" key="2">
    <source>
        <dbReference type="EMBL" id="OMO95833.1"/>
    </source>
</evidence>
<dbReference type="PANTHER" id="PTHR47723:SF19">
    <property type="entry name" value="POLYNUCLEOTIDYL TRANSFERASE, RIBONUCLEASE H-LIKE SUPERFAMILY PROTEIN"/>
    <property type="match status" value="1"/>
</dbReference>
<dbReference type="Gene3D" id="3.30.420.10">
    <property type="entry name" value="Ribonuclease H-like superfamily/Ribonuclease H"/>
    <property type="match status" value="1"/>
</dbReference>
<organism evidence="2 3">
    <name type="scientific">Corchorus olitorius</name>
    <dbReference type="NCBI Taxonomy" id="93759"/>
    <lineage>
        <taxon>Eukaryota</taxon>
        <taxon>Viridiplantae</taxon>
        <taxon>Streptophyta</taxon>
        <taxon>Embryophyta</taxon>
        <taxon>Tracheophyta</taxon>
        <taxon>Spermatophyta</taxon>
        <taxon>Magnoliopsida</taxon>
        <taxon>eudicotyledons</taxon>
        <taxon>Gunneridae</taxon>
        <taxon>Pentapetalae</taxon>
        <taxon>rosids</taxon>
        <taxon>malvids</taxon>
        <taxon>Malvales</taxon>
        <taxon>Malvaceae</taxon>
        <taxon>Grewioideae</taxon>
        <taxon>Apeibeae</taxon>
        <taxon>Corchorus</taxon>
    </lineage>
</organism>
<reference evidence="3" key="1">
    <citation type="submission" date="2013-09" db="EMBL/GenBank/DDBJ databases">
        <title>Corchorus olitorius genome sequencing.</title>
        <authorList>
            <person name="Alam M."/>
            <person name="Haque M.S."/>
            <person name="Islam M.S."/>
            <person name="Emdad E.M."/>
            <person name="Islam M.M."/>
            <person name="Ahmed B."/>
            <person name="Halim A."/>
            <person name="Hossen Q.M.M."/>
            <person name="Hossain M.Z."/>
            <person name="Ahmed R."/>
            <person name="Khan M.M."/>
            <person name="Islam R."/>
            <person name="Rashid M.M."/>
            <person name="Khan S.A."/>
            <person name="Rahman M.S."/>
            <person name="Alam M."/>
            <person name="Yahiya A.S."/>
            <person name="Khan M.S."/>
            <person name="Azam M.S."/>
            <person name="Haque T."/>
            <person name="Lashkar M.Z.H."/>
            <person name="Akhand A.I."/>
            <person name="Morshed G."/>
            <person name="Roy S."/>
            <person name="Uddin K.S."/>
            <person name="Rabeya T."/>
            <person name="Hossain A.S."/>
            <person name="Chowdhury A."/>
            <person name="Snigdha A.R."/>
            <person name="Mortoza M.S."/>
            <person name="Matin S.A."/>
            <person name="Hoque S.M.E."/>
            <person name="Islam M.K."/>
            <person name="Roy D.K."/>
            <person name="Haider R."/>
            <person name="Moosa M.M."/>
            <person name="Elias S.M."/>
            <person name="Hasan A.M."/>
            <person name="Jahan S."/>
            <person name="Shafiuddin M."/>
            <person name="Mahmood N."/>
            <person name="Shommy N.S."/>
        </authorList>
    </citation>
    <scope>NUCLEOTIDE SEQUENCE [LARGE SCALE GENOMIC DNA]</scope>
    <source>
        <strain evidence="3">cv. O-4</strain>
    </source>
</reference>
<feature type="domain" description="RNase H type-1" evidence="1">
    <location>
        <begin position="154"/>
        <end position="207"/>
    </location>
</feature>
<dbReference type="GO" id="GO:0003676">
    <property type="term" value="F:nucleic acid binding"/>
    <property type="evidence" value="ECO:0007669"/>
    <property type="project" value="InterPro"/>
</dbReference>
<comment type="caution">
    <text evidence="2">The sequence shown here is derived from an EMBL/GenBank/DDBJ whole genome shotgun (WGS) entry which is preliminary data.</text>
</comment>